<evidence type="ECO:0000256" key="1">
    <source>
        <dbReference type="ARBA" id="ARBA00004651"/>
    </source>
</evidence>
<keyword evidence="5 6" id="KW-0472">Membrane</keyword>
<feature type="transmembrane region" description="Helical" evidence="6">
    <location>
        <begin position="91"/>
        <end position="111"/>
    </location>
</feature>
<dbReference type="EMBL" id="CP003050">
    <property type="protein sequence ID" value="AGB17541.1"/>
    <property type="molecule type" value="Genomic_DNA"/>
</dbReference>
<feature type="transmembrane region" description="Helical" evidence="6">
    <location>
        <begin position="269"/>
        <end position="288"/>
    </location>
</feature>
<comment type="subcellular location">
    <subcellularLocation>
        <location evidence="1">Cell membrane</location>
        <topology evidence="1">Multi-pass membrane protein</topology>
    </subcellularLocation>
</comment>
<dbReference type="RefSeq" id="WP_015302127.1">
    <property type="nucleotide sequence ID" value="NC_019964.1"/>
</dbReference>
<dbReference type="eggNOG" id="arCOG04203">
    <property type="taxonomic scope" value="Archaea"/>
</dbReference>
<keyword evidence="4 6" id="KW-1133">Transmembrane helix</keyword>
<evidence type="ECO:0000313" key="10">
    <source>
        <dbReference type="Proteomes" id="UP000010846"/>
    </source>
</evidence>
<keyword evidence="3 6" id="KW-0812">Transmembrane</keyword>
<evidence type="ECO:0000313" key="9">
    <source>
        <dbReference type="EMBL" id="AGB17541.1"/>
    </source>
</evidence>
<gene>
    <name evidence="9" type="ordered locus">Halru_2973</name>
</gene>
<feature type="transmembrane region" description="Helical" evidence="6">
    <location>
        <begin position="38"/>
        <end position="56"/>
    </location>
</feature>
<keyword evidence="2" id="KW-1003">Cell membrane</keyword>
<dbReference type="HOGENOM" id="CLU_036781_1_1_2"/>
<dbReference type="Proteomes" id="UP000010846">
    <property type="component" value="Chromosome"/>
</dbReference>
<dbReference type="PRINTS" id="PR01837">
    <property type="entry name" value="MGTCSAPBPROT"/>
</dbReference>
<dbReference type="KEGG" id="hru:Halru_2973"/>
<name>L0IH24_HALRX</name>
<feature type="transmembrane region" description="Helical" evidence="6">
    <location>
        <begin position="399"/>
        <end position="416"/>
    </location>
</feature>
<feature type="transmembrane region" description="Helical" evidence="6">
    <location>
        <begin position="334"/>
        <end position="357"/>
    </location>
</feature>
<evidence type="ECO:0000259" key="7">
    <source>
        <dbReference type="Pfam" id="PF02308"/>
    </source>
</evidence>
<organism evidence="9 10">
    <name type="scientific">Halovivax ruber (strain DSM 18193 / JCM 13892 / XH-70)</name>
    <dbReference type="NCBI Taxonomy" id="797302"/>
    <lineage>
        <taxon>Archaea</taxon>
        <taxon>Methanobacteriati</taxon>
        <taxon>Methanobacteriota</taxon>
        <taxon>Stenosarchaea group</taxon>
        <taxon>Halobacteria</taxon>
        <taxon>Halobacteriales</taxon>
        <taxon>Natrialbaceae</taxon>
        <taxon>Halovivax</taxon>
    </lineage>
</organism>
<keyword evidence="10" id="KW-1185">Reference proteome</keyword>
<dbReference type="AlphaFoldDB" id="L0IH24"/>
<protein>
    <submittedName>
        <fullName evidence="9">Putative membrane protein</fullName>
    </submittedName>
</protein>
<dbReference type="GeneID" id="14378045"/>
<dbReference type="PANTHER" id="PTHR39084:SF1">
    <property type="entry name" value="DUF4010 DOMAIN-CONTAINING PROTEIN"/>
    <property type="match status" value="1"/>
</dbReference>
<dbReference type="InterPro" id="IPR049177">
    <property type="entry name" value="MgtC_SapB_SrpB_YhiD_N"/>
</dbReference>
<evidence type="ECO:0000256" key="6">
    <source>
        <dbReference type="SAM" id="Phobius"/>
    </source>
</evidence>
<proteinExistence type="predicted"/>
<dbReference type="InterPro" id="IPR003416">
    <property type="entry name" value="MgtC/SapB/SrpB/YhiD_fam"/>
</dbReference>
<dbReference type="Pfam" id="PF02308">
    <property type="entry name" value="MgtC"/>
    <property type="match status" value="1"/>
</dbReference>
<dbReference type="Pfam" id="PF13194">
    <property type="entry name" value="DUF4010"/>
    <property type="match status" value="1"/>
</dbReference>
<evidence type="ECO:0000256" key="5">
    <source>
        <dbReference type="ARBA" id="ARBA00023136"/>
    </source>
</evidence>
<feature type="transmembrane region" description="Helical" evidence="6">
    <location>
        <begin position="6"/>
        <end position="26"/>
    </location>
</feature>
<dbReference type="InterPro" id="IPR025105">
    <property type="entry name" value="DUF4010"/>
</dbReference>
<accession>L0IH24</accession>
<feature type="transmembrane region" description="Helical" evidence="6">
    <location>
        <begin position="62"/>
        <end position="84"/>
    </location>
</feature>
<dbReference type="OrthoDB" id="187863at2157"/>
<feature type="transmembrane region" description="Helical" evidence="6">
    <location>
        <begin position="206"/>
        <end position="226"/>
    </location>
</feature>
<feature type="transmembrane region" description="Helical" evidence="6">
    <location>
        <begin position="369"/>
        <end position="387"/>
    </location>
</feature>
<evidence type="ECO:0000256" key="4">
    <source>
        <dbReference type="ARBA" id="ARBA00022989"/>
    </source>
</evidence>
<sequence length="417" mass="43139">MLDALAVPDLLIRVLVAIATGGLIGLERERLPRRKYAGLRTMAFLCGAGPIVVYVGDRAGQAAVVGVYLALAAVIAVLVAYIRFSLDHANVGLTTSVTVFIVALLGLLVGYGAFFESTSIAILLVALLAERDRLHRYVGAISDHELLDSLKLAALVFILYPVLPAEPVDPYGVVSLREVLLFTIFVLAIQFASYVSMRQFGGSRGLALTGLLAGGANSFAAAGVLARFATQSADADDAASAAVLLATTTMIVRNVGIAVVLAVGMLRTLWLPTVAMVTVALALAGYRWCFGDIRDDFDIDFGSPLSLAAAAKFAVAYVAILLVSVLSQEFLSDFGLYATAFAGGLVSSAAVSVTAATVLTGGSVGVDRVAGMVLLGIVASVTSKIALIEFVSSRLRSKIAGPLAAVAAVGILAFVAL</sequence>
<dbReference type="GO" id="GO:0005886">
    <property type="term" value="C:plasma membrane"/>
    <property type="evidence" value="ECO:0007669"/>
    <property type="project" value="UniProtKB-SubCell"/>
</dbReference>
<evidence type="ECO:0000256" key="3">
    <source>
        <dbReference type="ARBA" id="ARBA00022692"/>
    </source>
</evidence>
<feature type="transmembrane region" description="Helical" evidence="6">
    <location>
        <begin position="308"/>
        <end position="327"/>
    </location>
</feature>
<feature type="transmembrane region" description="Helical" evidence="6">
    <location>
        <begin position="175"/>
        <end position="194"/>
    </location>
</feature>
<evidence type="ECO:0000259" key="8">
    <source>
        <dbReference type="Pfam" id="PF13194"/>
    </source>
</evidence>
<feature type="domain" description="MgtC/SapB/SrpB/YhiD N-terminal" evidence="7">
    <location>
        <begin position="15"/>
        <end position="136"/>
    </location>
</feature>
<evidence type="ECO:0000256" key="2">
    <source>
        <dbReference type="ARBA" id="ARBA00022475"/>
    </source>
</evidence>
<reference evidence="9" key="1">
    <citation type="submission" date="2011-09" db="EMBL/GenBank/DDBJ databases">
        <title>Complete sequence of Halovivax ruber XH-70.</title>
        <authorList>
            <consortium name="US DOE Joint Genome Institute"/>
            <person name="Lucas S."/>
            <person name="Han J."/>
            <person name="Lapidus A."/>
            <person name="Cheng J.-F."/>
            <person name="Goodwin L."/>
            <person name="Pitluck S."/>
            <person name="Peters L."/>
            <person name="Mikhailova N."/>
            <person name="Davenport K."/>
            <person name="Detter J.C."/>
            <person name="Han C."/>
            <person name="Tapia R."/>
            <person name="Land M."/>
            <person name="Hauser L."/>
            <person name="Kyrpides N."/>
            <person name="Ivanova N."/>
            <person name="Pagani I."/>
            <person name="Sproer C."/>
            <person name="Anderson I."/>
            <person name="Woyke T."/>
        </authorList>
    </citation>
    <scope>NUCLEOTIDE SEQUENCE</scope>
    <source>
        <strain evidence="9">XH-70</strain>
    </source>
</reference>
<feature type="domain" description="DUF4010" evidence="8">
    <location>
        <begin position="184"/>
        <end position="389"/>
    </location>
</feature>
<dbReference type="PANTHER" id="PTHR39084">
    <property type="entry name" value="MEMBRANE PROTEIN-RELATED"/>
    <property type="match status" value="1"/>
</dbReference>
<feature type="transmembrane region" description="Helical" evidence="6">
    <location>
        <begin position="238"/>
        <end position="262"/>
    </location>
</feature>